<evidence type="ECO:0000256" key="2">
    <source>
        <dbReference type="ARBA" id="ARBA00022448"/>
    </source>
</evidence>
<evidence type="ECO:0000256" key="4">
    <source>
        <dbReference type="ARBA" id="ARBA00022692"/>
    </source>
</evidence>
<evidence type="ECO:0000313" key="11">
    <source>
        <dbReference type="EMBL" id="RNL65373.1"/>
    </source>
</evidence>
<name>A0A3N0CR36_9ACTN</name>
<organism evidence="11 12">
    <name type="scientific">Nocardioides marmoriginsengisoli</name>
    <dbReference type="NCBI Taxonomy" id="661483"/>
    <lineage>
        <taxon>Bacteria</taxon>
        <taxon>Bacillati</taxon>
        <taxon>Actinomycetota</taxon>
        <taxon>Actinomycetes</taxon>
        <taxon>Propionibacteriales</taxon>
        <taxon>Nocardioidaceae</taxon>
        <taxon>Nocardioides</taxon>
    </lineage>
</organism>
<keyword evidence="6 11" id="KW-0067">ATP-binding</keyword>
<evidence type="ECO:0000256" key="3">
    <source>
        <dbReference type="ARBA" id="ARBA00022475"/>
    </source>
</evidence>
<dbReference type="OrthoDB" id="9805514at2"/>
<dbReference type="InterPro" id="IPR027417">
    <property type="entry name" value="P-loop_NTPase"/>
</dbReference>
<dbReference type="PROSITE" id="PS00211">
    <property type="entry name" value="ABC_TRANSPORTER_1"/>
    <property type="match status" value="1"/>
</dbReference>
<keyword evidence="2" id="KW-0813">Transport</keyword>
<evidence type="ECO:0000256" key="5">
    <source>
        <dbReference type="ARBA" id="ARBA00022741"/>
    </source>
</evidence>
<dbReference type="SUPFAM" id="SSF52540">
    <property type="entry name" value="P-loop containing nucleoside triphosphate hydrolases"/>
    <property type="match status" value="1"/>
</dbReference>
<sequence>MPARTPMPARLRPWAFPLLVALVAGIAIVYTTDGSGVRLSNNQQIGQICAFLVATTGLNLLVGRTGMHSFAQGGFLAIGAYAFVWTQLKWDAPFLVGLAVATIIPALAGVLIAVATTKMRGPQLAMVTLIAAVVIFKVLSEWKPFGQFGGYPNVSAHGTSLIEPPSLFGWELQPPLFGGTPATALVPVIVLAALALLLYRRLVGTTWGLSLSVIKQSELLAEHLGVNVYLRKIAVVSLAAGMAGVGGVGYALVFAHLQPETFALMLGVNLIVMVILGGSGYVLGPVIGTAAIVYLQTAPSVASFVRWENDVISDRWYLSAQGLIAFLMIAVLFAMPAGIVGSAARLYRRWRPRTSAAATTSWDGDDPAAHLFGEEAVPTELVVDGVGLAFGGVRAVDGVSLTVVPETIVAIIGPNGAGKSSVVNLISGVYAVQGGTVRLGGDVLQGVPSYRRSRLGVARTFQTPILSPDLTVTDNVLVGSEQTALGSCAGAVVPTPSSRRRHQRDLLDVAAALELVGLSEVAGRTADELSYGQQRLVELARALVSRPRLLVLDEPAAGLNPTEIAALATILERLRGQGLSILLVEHHMDLVRRIADHVVCMIDGRVAVAADADTVLADPQVVSAYLGHGHLETTGDRHA</sequence>
<dbReference type="PROSITE" id="PS50893">
    <property type="entry name" value="ABC_TRANSPORTER_2"/>
    <property type="match status" value="1"/>
</dbReference>
<keyword evidence="8 9" id="KW-0472">Membrane</keyword>
<dbReference type="AlphaFoldDB" id="A0A3N0CR36"/>
<dbReference type="InterPro" id="IPR017871">
    <property type="entry name" value="ABC_transporter-like_CS"/>
</dbReference>
<keyword evidence="3" id="KW-1003">Cell membrane</keyword>
<feature type="transmembrane region" description="Helical" evidence="9">
    <location>
        <begin position="44"/>
        <end position="62"/>
    </location>
</feature>
<dbReference type="Proteomes" id="UP000267128">
    <property type="component" value="Unassembled WGS sequence"/>
</dbReference>
<evidence type="ECO:0000256" key="8">
    <source>
        <dbReference type="ARBA" id="ARBA00023136"/>
    </source>
</evidence>
<dbReference type="GO" id="GO:1903805">
    <property type="term" value="P:L-valine import across plasma membrane"/>
    <property type="evidence" value="ECO:0007669"/>
    <property type="project" value="TreeGrafter"/>
</dbReference>
<dbReference type="GO" id="GO:0015188">
    <property type="term" value="F:L-isoleucine transmembrane transporter activity"/>
    <property type="evidence" value="ECO:0007669"/>
    <property type="project" value="TreeGrafter"/>
</dbReference>
<dbReference type="InterPro" id="IPR043428">
    <property type="entry name" value="LivM-like"/>
</dbReference>
<gene>
    <name evidence="11" type="ORF">EFK50_05290</name>
</gene>
<dbReference type="EMBL" id="RJSE01000003">
    <property type="protein sequence ID" value="RNL65373.1"/>
    <property type="molecule type" value="Genomic_DNA"/>
</dbReference>
<dbReference type="InterPro" id="IPR051120">
    <property type="entry name" value="ABC_AA/LPS_Transport"/>
</dbReference>
<dbReference type="RefSeq" id="WP_123226476.1">
    <property type="nucleotide sequence ID" value="NZ_RJSE01000003.1"/>
</dbReference>
<feature type="transmembrane region" description="Helical" evidence="9">
    <location>
        <begin position="94"/>
        <end position="114"/>
    </location>
</feature>
<keyword evidence="5" id="KW-0547">Nucleotide-binding</keyword>
<dbReference type="InterPro" id="IPR003439">
    <property type="entry name" value="ABC_transporter-like_ATP-bd"/>
</dbReference>
<evidence type="ECO:0000256" key="7">
    <source>
        <dbReference type="ARBA" id="ARBA00022989"/>
    </source>
</evidence>
<feature type="transmembrane region" description="Helical" evidence="9">
    <location>
        <begin position="176"/>
        <end position="199"/>
    </location>
</feature>
<keyword evidence="7 9" id="KW-1133">Transmembrane helix</keyword>
<accession>A0A3N0CR36</accession>
<dbReference type="SMART" id="SM00382">
    <property type="entry name" value="AAA"/>
    <property type="match status" value="1"/>
</dbReference>
<evidence type="ECO:0000256" key="9">
    <source>
        <dbReference type="SAM" id="Phobius"/>
    </source>
</evidence>
<feature type="transmembrane region" description="Helical" evidence="9">
    <location>
        <begin position="316"/>
        <end position="339"/>
    </location>
</feature>
<dbReference type="Pfam" id="PF00005">
    <property type="entry name" value="ABC_tran"/>
    <property type="match status" value="1"/>
</dbReference>
<dbReference type="Gene3D" id="3.40.50.300">
    <property type="entry name" value="P-loop containing nucleotide triphosphate hydrolases"/>
    <property type="match status" value="1"/>
</dbReference>
<evidence type="ECO:0000259" key="10">
    <source>
        <dbReference type="PROSITE" id="PS50893"/>
    </source>
</evidence>
<reference evidence="11 12" key="1">
    <citation type="submission" date="2018-11" db="EMBL/GenBank/DDBJ databases">
        <authorList>
            <person name="Li F."/>
        </authorList>
    </citation>
    <scope>NUCLEOTIDE SEQUENCE [LARGE SCALE GENOMIC DNA]</scope>
    <source>
        <strain evidence="11 12">Gsoil 097</strain>
    </source>
</reference>
<feature type="transmembrane region" description="Helical" evidence="9">
    <location>
        <begin position="262"/>
        <end position="295"/>
    </location>
</feature>
<feature type="transmembrane region" description="Helical" evidence="9">
    <location>
        <begin position="69"/>
        <end position="88"/>
    </location>
</feature>
<dbReference type="GO" id="GO:0005886">
    <property type="term" value="C:plasma membrane"/>
    <property type="evidence" value="ECO:0007669"/>
    <property type="project" value="UniProtKB-SubCell"/>
</dbReference>
<evidence type="ECO:0000256" key="1">
    <source>
        <dbReference type="ARBA" id="ARBA00004651"/>
    </source>
</evidence>
<dbReference type="GO" id="GO:0005304">
    <property type="term" value="F:L-valine transmembrane transporter activity"/>
    <property type="evidence" value="ECO:0007669"/>
    <property type="project" value="TreeGrafter"/>
</dbReference>
<dbReference type="PANTHER" id="PTHR45772:SF7">
    <property type="entry name" value="AMINO ACID ABC TRANSPORTER ATP-BINDING PROTEIN"/>
    <property type="match status" value="1"/>
</dbReference>
<dbReference type="PANTHER" id="PTHR45772">
    <property type="entry name" value="CONSERVED COMPONENT OF ABC TRANSPORTER FOR NATURAL AMINO ACIDS-RELATED"/>
    <property type="match status" value="1"/>
</dbReference>
<dbReference type="InterPro" id="IPR003593">
    <property type="entry name" value="AAA+_ATPase"/>
</dbReference>
<dbReference type="CDD" id="cd03219">
    <property type="entry name" value="ABC_Mj1267_LivG_branched"/>
    <property type="match status" value="1"/>
</dbReference>
<comment type="subcellular location">
    <subcellularLocation>
        <location evidence="1">Cell membrane</location>
        <topology evidence="1">Multi-pass membrane protein</topology>
    </subcellularLocation>
</comment>
<dbReference type="GO" id="GO:0005524">
    <property type="term" value="F:ATP binding"/>
    <property type="evidence" value="ECO:0007669"/>
    <property type="project" value="UniProtKB-KW"/>
</dbReference>
<keyword evidence="12" id="KW-1185">Reference proteome</keyword>
<comment type="caution">
    <text evidence="11">The sequence shown here is derived from an EMBL/GenBank/DDBJ whole genome shotgun (WGS) entry which is preliminary data.</text>
</comment>
<feature type="domain" description="ABC transporter" evidence="10">
    <location>
        <begin position="381"/>
        <end position="628"/>
    </location>
</feature>
<dbReference type="CDD" id="cd06581">
    <property type="entry name" value="TM_PBP1_LivM_like"/>
    <property type="match status" value="1"/>
</dbReference>
<feature type="transmembrane region" description="Helical" evidence="9">
    <location>
        <begin position="121"/>
        <end position="139"/>
    </location>
</feature>
<protein>
    <submittedName>
        <fullName evidence="11">ATP-binding cassette domain-containing protein</fullName>
    </submittedName>
</protein>
<dbReference type="Pfam" id="PF02653">
    <property type="entry name" value="BPD_transp_2"/>
    <property type="match status" value="1"/>
</dbReference>
<keyword evidence="4 9" id="KW-0812">Transmembrane</keyword>
<dbReference type="GO" id="GO:0016887">
    <property type="term" value="F:ATP hydrolysis activity"/>
    <property type="evidence" value="ECO:0007669"/>
    <property type="project" value="InterPro"/>
</dbReference>
<feature type="transmembrane region" description="Helical" evidence="9">
    <location>
        <begin position="233"/>
        <end position="256"/>
    </location>
</feature>
<dbReference type="GO" id="GO:0015808">
    <property type="term" value="P:L-alanine transport"/>
    <property type="evidence" value="ECO:0007669"/>
    <property type="project" value="TreeGrafter"/>
</dbReference>
<dbReference type="InterPro" id="IPR001851">
    <property type="entry name" value="ABC_transp_permease"/>
</dbReference>
<dbReference type="GO" id="GO:1903806">
    <property type="term" value="P:L-isoleucine import across plasma membrane"/>
    <property type="evidence" value="ECO:0007669"/>
    <property type="project" value="TreeGrafter"/>
</dbReference>
<dbReference type="GO" id="GO:0015192">
    <property type="term" value="F:L-phenylalanine transmembrane transporter activity"/>
    <property type="evidence" value="ECO:0007669"/>
    <property type="project" value="TreeGrafter"/>
</dbReference>
<proteinExistence type="predicted"/>
<evidence type="ECO:0000256" key="6">
    <source>
        <dbReference type="ARBA" id="ARBA00022840"/>
    </source>
</evidence>
<dbReference type="GO" id="GO:0042941">
    <property type="term" value="P:D-alanine transmembrane transport"/>
    <property type="evidence" value="ECO:0007669"/>
    <property type="project" value="TreeGrafter"/>
</dbReference>
<evidence type="ECO:0000313" key="12">
    <source>
        <dbReference type="Proteomes" id="UP000267128"/>
    </source>
</evidence>